<proteinExistence type="inferred from homology"/>
<feature type="transmembrane region" description="Helical" evidence="6">
    <location>
        <begin position="84"/>
        <end position="109"/>
    </location>
</feature>
<evidence type="ECO:0000256" key="2">
    <source>
        <dbReference type="ARBA" id="ARBA00009399"/>
    </source>
</evidence>
<sequence length="147" mass="16193">MCEAVVRRLPFGLDRIVAPTLLGFACINSFTFAVDLLLLTVFHGLWDWPVPVSVTVAYVMAFALSFVLNRTFNFRSHSPVGRQAVRYAIVIAINYFAFILGVGTGLVAIGLEYHLARLVAGGCEAIFMYLAMRFVVFRSTAHGALSE</sequence>
<evidence type="ECO:0000256" key="4">
    <source>
        <dbReference type="ARBA" id="ARBA00022989"/>
    </source>
</evidence>
<evidence type="ECO:0000259" key="7">
    <source>
        <dbReference type="Pfam" id="PF04138"/>
    </source>
</evidence>
<evidence type="ECO:0000256" key="1">
    <source>
        <dbReference type="ARBA" id="ARBA00004141"/>
    </source>
</evidence>
<dbReference type="InterPro" id="IPR051401">
    <property type="entry name" value="GtrA_CellWall_Glycosyl"/>
</dbReference>
<evidence type="ECO:0000256" key="6">
    <source>
        <dbReference type="SAM" id="Phobius"/>
    </source>
</evidence>
<keyword evidence="4 6" id="KW-1133">Transmembrane helix</keyword>
<dbReference type="InterPro" id="IPR007267">
    <property type="entry name" value="GtrA_DPMS_TM"/>
</dbReference>
<name>A0A934NLR2_9NOCA</name>
<comment type="similarity">
    <text evidence="2">Belongs to the GtrA family.</text>
</comment>
<evidence type="ECO:0000256" key="5">
    <source>
        <dbReference type="ARBA" id="ARBA00023136"/>
    </source>
</evidence>
<comment type="caution">
    <text evidence="8">The sequence shown here is derived from an EMBL/GenBank/DDBJ whole genome shotgun (WGS) entry which is preliminary data.</text>
</comment>
<dbReference type="AlphaFoldDB" id="A0A934NLR2"/>
<reference evidence="8" key="1">
    <citation type="submission" date="2020-12" db="EMBL/GenBank/DDBJ databases">
        <title>Antrihabitans popcorni sp. nov. and Antrihabitans auranticaus sp. nov., isolated from a larva cave.</title>
        <authorList>
            <person name="Lee S.D."/>
            <person name="Kim I.S."/>
        </authorList>
    </citation>
    <scope>NUCLEOTIDE SEQUENCE</scope>
    <source>
        <strain evidence="8">YC3-6</strain>
    </source>
</reference>
<comment type="subcellular location">
    <subcellularLocation>
        <location evidence="1">Membrane</location>
        <topology evidence="1">Multi-pass membrane protein</topology>
    </subcellularLocation>
</comment>
<dbReference type="PROSITE" id="PS51257">
    <property type="entry name" value="PROKAR_LIPOPROTEIN"/>
    <property type="match status" value="1"/>
</dbReference>
<accession>A0A934NLR2</accession>
<dbReference type="EMBL" id="JAEMNV010000001">
    <property type="protein sequence ID" value="MBJ8337558.1"/>
    <property type="molecule type" value="Genomic_DNA"/>
</dbReference>
<dbReference type="PANTHER" id="PTHR38459">
    <property type="entry name" value="PROPHAGE BACTOPRENOL-LINKED GLUCOSE TRANSLOCASE HOMOLOG"/>
    <property type="match status" value="1"/>
</dbReference>
<dbReference type="Proteomes" id="UP000655868">
    <property type="component" value="Unassembled WGS sequence"/>
</dbReference>
<protein>
    <submittedName>
        <fullName evidence="8">GtrA family protein</fullName>
    </submittedName>
</protein>
<keyword evidence="3 6" id="KW-0812">Transmembrane</keyword>
<keyword evidence="9" id="KW-1185">Reference proteome</keyword>
<feature type="transmembrane region" description="Helical" evidence="6">
    <location>
        <begin position="21"/>
        <end position="46"/>
    </location>
</feature>
<evidence type="ECO:0000256" key="3">
    <source>
        <dbReference type="ARBA" id="ARBA00022692"/>
    </source>
</evidence>
<organism evidence="8 9">
    <name type="scientific">Antrihabitans stalagmiti</name>
    <dbReference type="NCBI Taxonomy" id="2799499"/>
    <lineage>
        <taxon>Bacteria</taxon>
        <taxon>Bacillati</taxon>
        <taxon>Actinomycetota</taxon>
        <taxon>Actinomycetes</taxon>
        <taxon>Mycobacteriales</taxon>
        <taxon>Nocardiaceae</taxon>
        <taxon>Antrihabitans</taxon>
    </lineage>
</organism>
<feature type="transmembrane region" description="Helical" evidence="6">
    <location>
        <begin position="52"/>
        <end position="72"/>
    </location>
</feature>
<evidence type="ECO:0000313" key="9">
    <source>
        <dbReference type="Proteomes" id="UP000655868"/>
    </source>
</evidence>
<keyword evidence="5 6" id="KW-0472">Membrane</keyword>
<dbReference type="GO" id="GO:0000271">
    <property type="term" value="P:polysaccharide biosynthetic process"/>
    <property type="evidence" value="ECO:0007669"/>
    <property type="project" value="InterPro"/>
</dbReference>
<evidence type="ECO:0000313" key="8">
    <source>
        <dbReference type="EMBL" id="MBJ8337558.1"/>
    </source>
</evidence>
<dbReference type="Pfam" id="PF04138">
    <property type="entry name" value="GtrA_DPMS_TM"/>
    <property type="match status" value="1"/>
</dbReference>
<feature type="transmembrane region" description="Helical" evidence="6">
    <location>
        <begin position="115"/>
        <end position="136"/>
    </location>
</feature>
<gene>
    <name evidence="8" type="ORF">JGU71_01540</name>
</gene>
<dbReference type="GO" id="GO:0005886">
    <property type="term" value="C:plasma membrane"/>
    <property type="evidence" value="ECO:0007669"/>
    <property type="project" value="TreeGrafter"/>
</dbReference>
<feature type="domain" description="GtrA/DPMS transmembrane" evidence="7">
    <location>
        <begin position="24"/>
        <end position="137"/>
    </location>
</feature>
<dbReference type="PANTHER" id="PTHR38459:SF1">
    <property type="entry name" value="PROPHAGE BACTOPRENOL-LINKED GLUCOSE TRANSLOCASE HOMOLOG"/>
    <property type="match status" value="1"/>
</dbReference>